<reference evidence="4 5" key="1">
    <citation type="submission" date="2012-12" db="EMBL/GenBank/DDBJ databases">
        <title>Genome assembly of Marinobacter sp. AK21.</title>
        <authorList>
            <person name="Khatri I."/>
            <person name="Kumar R."/>
            <person name="Vaidya B."/>
            <person name="Subramanian S."/>
            <person name="Pinnaka A."/>
        </authorList>
    </citation>
    <scope>NUCLEOTIDE SEQUENCE [LARGE SCALE GENOMIC DNA]</scope>
    <source>
        <strain evidence="4 5">AK21</strain>
    </source>
</reference>
<dbReference type="SMART" id="SM00448">
    <property type="entry name" value="REC"/>
    <property type="match status" value="1"/>
</dbReference>
<feature type="modified residue" description="4-aspartylphosphate" evidence="1">
    <location>
        <position position="53"/>
    </location>
</feature>
<dbReference type="Proteomes" id="UP000035057">
    <property type="component" value="Unassembled WGS sequence"/>
</dbReference>
<dbReference type="Pfam" id="PF08668">
    <property type="entry name" value="HDOD"/>
    <property type="match status" value="1"/>
</dbReference>
<keyword evidence="5" id="KW-1185">Reference proteome</keyword>
<dbReference type="AlphaFoldDB" id="A0A072N065"/>
<evidence type="ECO:0000313" key="4">
    <source>
        <dbReference type="EMBL" id="KEF30916.1"/>
    </source>
</evidence>
<sequence length="392" mass="42904">MHVLIVEDDDLMADLLETVVAGLHPALRIFQAPTVSDAHQLWESQNPELYIIDWTLPDGSGLALLRDIRAVDKQVPVVMITARADRESILKAAHYGISGYISKPFDVEMLHNRLLGMIGDKLPPETSNRTLAESLSEGLESGIHVSGRLDVGGILALLERASDISGAQLADRWQKEVALCARLLEVANRSSFRRTGEPVSSVRDAISVMGVPMALSQALAMALNVASDFTTDSLRDCAARFQSQAEAVAAEAQKIALAMGKRGPEFQTAGLLSRVGELAVLKVVDQFMQDGGGSVGEDELETALKEWSQRYGNQLKVQWRLPLELRQMIGAVHALSRENVTQNHMVMRAAGLMAGPGDKHPDCSKIMRHLGLEEWYKNSVAEQARNEEQNNV</sequence>
<dbReference type="Pfam" id="PF00072">
    <property type="entry name" value="Response_reg"/>
    <property type="match status" value="1"/>
</dbReference>
<dbReference type="PANTHER" id="PTHR45526">
    <property type="entry name" value="TRANSCRIPTIONAL REGULATORY PROTEIN DPIA"/>
    <property type="match status" value="1"/>
</dbReference>
<organism evidence="4 5">
    <name type="scientific">Marinobacter nitratireducens</name>
    <dbReference type="NCBI Taxonomy" id="1137280"/>
    <lineage>
        <taxon>Bacteria</taxon>
        <taxon>Pseudomonadati</taxon>
        <taxon>Pseudomonadota</taxon>
        <taxon>Gammaproteobacteria</taxon>
        <taxon>Pseudomonadales</taxon>
        <taxon>Marinobacteraceae</taxon>
        <taxon>Marinobacter</taxon>
    </lineage>
</organism>
<name>A0A072N065_9GAMM</name>
<evidence type="ECO:0000313" key="5">
    <source>
        <dbReference type="Proteomes" id="UP000035057"/>
    </source>
</evidence>
<dbReference type="InterPro" id="IPR011006">
    <property type="entry name" value="CheY-like_superfamily"/>
</dbReference>
<dbReference type="InterPro" id="IPR013976">
    <property type="entry name" value="HDOD"/>
</dbReference>
<dbReference type="PATRIC" id="fig|1137280.3.peg.2676"/>
<dbReference type="STRING" id="1137280.D777_02858"/>
<comment type="caution">
    <text evidence="4">The sequence shown here is derived from an EMBL/GenBank/DDBJ whole genome shotgun (WGS) entry which is preliminary data.</text>
</comment>
<dbReference type="CDD" id="cd00156">
    <property type="entry name" value="REC"/>
    <property type="match status" value="1"/>
</dbReference>
<dbReference type="GO" id="GO:0000156">
    <property type="term" value="F:phosphorelay response regulator activity"/>
    <property type="evidence" value="ECO:0007669"/>
    <property type="project" value="TreeGrafter"/>
</dbReference>
<dbReference type="EMBL" id="ANIE01000007">
    <property type="protein sequence ID" value="KEF30916.1"/>
    <property type="molecule type" value="Genomic_DNA"/>
</dbReference>
<dbReference type="OrthoDB" id="2085719at2"/>
<protein>
    <submittedName>
        <fullName evidence="4">Response regulator receiver protein</fullName>
    </submittedName>
</protein>
<dbReference type="SUPFAM" id="SSF52172">
    <property type="entry name" value="CheY-like"/>
    <property type="match status" value="1"/>
</dbReference>
<dbReference type="InterPro" id="IPR051271">
    <property type="entry name" value="2C-system_Tx_regulators"/>
</dbReference>
<dbReference type="Gene3D" id="3.40.50.2300">
    <property type="match status" value="1"/>
</dbReference>
<dbReference type="InterPro" id="IPR001789">
    <property type="entry name" value="Sig_transdc_resp-reg_receiver"/>
</dbReference>
<evidence type="ECO:0000256" key="1">
    <source>
        <dbReference type="PROSITE-ProRule" id="PRU00169"/>
    </source>
</evidence>
<evidence type="ECO:0000259" key="2">
    <source>
        <dbReference type="PROSITE" id="PS50110"/>
    </source>
</evidence>
<dbReference type="PANTHER" id="PTHR45526:SF1">
    <property type="entry name" value="TRANSCRIPTIONAL REGULATORY PROTEIN DCUR-RELATED"/>
    <property type="match status" value="1"/>
</dbReference>
<dbReference type="RefSeq" id="WP_051669097.1">
    <property type="nucleotide sequence ID" value="NZ_ANIE01000007.1"/>
</dbReference>
<accession>A0A072N065</accession>
<dbReference type="Gene3D" id="1.10.3210.10">
    <property type="entry name" value="Hypothetical protein af1432"/>
    <property type="match status" value="1"/>
</dbReference>
<feature type="domain" description="HDOD" evidence="3">
    <location>
        <begin position="144"/>
        <end position="335"/>
    </location>
</feature>
<gene>
    <name evidence="4" type="ORF">D777_02858</name>
</gene>
<dbReference type="PROSITE" id="PS51833">
    <property type="entry name" value="HDOD"/>
    <property type="match status" value="1"/>
</dbReference>
<dbReference type="SUPFAM" id="SSF109604">
    <property type="entry name" value="HD-domain/PDEase-like"/>
    <property type="match status" value="1"/>
</dbReference>
<feature type="domain" description="Response regulatory" evidence="2">
    <location>
        <begin position="2"/>
        <end position="118"/>
    </location>
</feature>
<dbReference type="PROSITE" id="PS50110">
    <property type="entry name" value="RESPONSE_REGULATORY"/>
    <property type="match status" value="1"/>
</dbReference>
<keyword evidence="1" id="KW-0597">Phosphoprotein</keyword>
<proteinExistence type="predicted"/>
<evidence type="ECO:0000259" key="3">
    <source>
        <dbReference type="PROSITE" id="PS51833"/>
    </source>
</evidence>